<dbReference type="InterPro" id="IPR035906">
    <property type="entry name" value="MetI-like_sf"/>
</dbReference>
<reference evidence="9" key="1">
    <citation type="submission" date="2021-01" db="EMBL/GenBank/DDBJ databases">
        <title>Description of Breznakiella homolactica.</title>
        <authorList>
            <person name="Song Y."/>
            <person name="Brune A."/>
        </authorList>
    </citation>
    <scope>NUCLEOTIDE SEQUENCE</scope>
    <source>
        <strain evidence="9">RmG30</strain>
    </source>
</reference>
<evidence type="ECO:0000313" key="9">
    <source>
        <dbReference type="EMBL" id="QQO09381.1"/>
    </source>
</evidence>
<keyword evidence="3" id="KW-1003">Cell membrane</keyword>
<dbReference type="AlphaFoldDB" id="A0A7T8BAH7"/>
<feature type="transmembrane region" description="Helical" evidence="7">
    <location>
        <begin position="164"/>
        <end position="187"/>
    </location>
</feature>
<dbReference type="SUPFAM" id="SSF161098">
    <property type="entry name" value="MetI-like"/>
    <property type="match status" value="1"/>
</dbReference>
<keyword evidence="6 7" id="KW-0472">Membrane</keyword>
<dbReference type="EMBL" id="CP067089">
    <property type="protein sequence ID" value="QQO09381.1"/>
    <property type="molecule type" value="Genomic_DNA"/>
</dbReference>
<evidence type="ECO:0000256" key="2">
    <source>
        <dbReference type="ARBA" id="ARBA00022448"/>
    </source>
</evidence>
<evidence type="ECO:0000256" key="3">
    <source>
        <dbReference type="ARBA" id="ARBA00022475"/>
    </source>
</evidence>
<dbReference type="InterPro" id="IPR000515">
    <property type="entry name" value="MetI-like"/>
</dbReference>
<dbReference type="Pfam" id="PF00528">
    <property type="entry name" value="BPD_transp_1"/>
    <property type="match status" value="1"/>
</dbReference>
<name>A0A7T8BAH7_9SPIR</name>
<dbReference type="PANTHER" id="PTHR30193:SF37">
    <property type="entry name" value="INNER MEMBRANE ABC TRANSPORTER PERMEASE PROTEIN YCJO"/>
    <property type="match status" value="1"/>
</dbReference>
<dbReference type="PROSITE" id="PS50928">
    <property type="entry name" value="ABC_TM1"/>
    <property type="match status" value="1"/>
</dbReference>
<sequence>MAYFRKLTLSERKEERAGYLFILPNLLGIILIIAFPIVFTLVLGFTKWNVMLGFKGMEFVGLDNFIRLFGNERFRAALSNNLMYTFTTVPCTIILALILAGILNQAVYAKGVIRAMFFMPYISSMVAVAVVWNVLLYPNGGPVNSVLQALGVRNLPGWFTDKDWAMPGLIILAVWYQMGYYMIILLAGMQNVPRSLYEAADIDGAGTIQKFIHVTVPGISPTIFFVLIIATINSFKVFDQINIITKGGPGYATTVLVYEIYRNAFYEYNFGMASAISWVLLLLVLALTVIQWIFQKKWVTY</sequence>
<keyword evidence="4 7" id="KW-0812">Transmembrane</keyword>
<evidence type="ECO:0000256" key="7">
    <source>
        <dbReference type="RuleBase" id="RU363032"/>
    </source>
</evidence>
<protein>
    <submittedName>
        <fullName evidence="9">Sugar ABC transporter permease</fullName>
    </submittedName>
</protein>
<gene>
    <name evidence="9" type="ORF">JFL75_00210</name>
</gene>
<feature type="transmembrane region" description="Helical" evidence="7">
    <location>
        <begin position="211"/>
        <end position="232"/>
    </location>
</feature>
<dbReference type="GO" id="GO:0005886">
    <property type="term" value="C:plasma membrane"/>
    <property type="evidence" value="ECO:0007669"/>
    <property type="project" value="UniProtKB-SubCell"/>
</dbReference>
<keyword evidence="2 7" id="KW-0813">Transport</keyword>
<dbReference type="Gene3D" id="1.10.3720.10">
    <property type="entry name" value="MetI-like"/>
    <property type="match status" value="1"/>
</dbReference>
<evidence type="ECO:0000313" key="10">
    <source>
        <dbReference type="Proteomes" id="UP000595917"/>
    </source>
</evidence>
<feature type="transmembrane region" description="Helical" evidence="7">
    <location>
        <begin position="82"/>
        <end position="103"/>
    </location>
</feature>
<dbReference type="RefSeq" id="WP_215626684.1">
    <property type="nucleotide sequence ID" value="NZ_CP067089.2"/>
</dbReference>
<keyword evidence="5 7" id="KW-1133">Transmembrane helix</keyword>
<dbReference type="GO" id="GO:0055085">
    <property type="term" value="P:transmembrane transport"/>
    <property type="evidence" value="ECO:0007669"/>
    <property type="project" value="InterPro"/>
</dbReference>
<comment type="similarity">
    <text evidence="7">Belongs to the binding-protein-dependent transport system permease family.</text>
</comment>
<dbReference type="InterPro" id="IPR051393">
    <property type="entry name" value="ABC_transporter_permease"/>
</dbReference>
<feature type="transmembrane region" description="Helical" evidence="7">
    <location>
        <begin position="20"/>
        <end position="45"/>
    </location>
</feature>
<evidence type="ECO:0000259" key="8">
    <source>
        <dbReference type="PROSITE" id="PS50928"/>
    </source>
</evidence>
<feature type="transmembrane region" description="Helical" evidence="7">
    <location>
        <begin position="275"/>
        <end position="294"/>
    </location>
</feature>
<comment type="subcellular location">
    <subcellularLocation>
        <location evidence="1 7">Cell membrane</location>
        <topology evidence="1 7">Multi-pass membrane protein</topology>
    </subcellularLocation>
</comment>
<feature type="transmembrane region" description="Helical" evidence="7">
    <location>
        <begin position="115"/>
        <end position="135"/>
    </location>
</feature>
<evidence type="ECO:0000256" key="4">
    <source>
        <dbReference type="ARBA" id="ARBA00022692"/>
    </source>
</evidence>
<keyword evidence="10" id="KW-1185">Reference proteome</keyword>
<accession>A0A7T8BAH7</accession>
<organism evidence="9 10">
    <name type="scientific">Breznakiella homolactica</name>
    <dbReference type="NCBI Taxonomy" id="2798577"/>
    <lineage>
        <taxon>Bacteria</taxon>
        <taxon>Pseudomonadati</taxon>
        <taxon>Spirochaetota</taxon>
        <taxon>Spirochaetia</taxon>
        <taxon>Spirochaetales</taxon>
        <taxon>Breznakiellaceae</taxon>
        <taxon>Breznakiella</taxon>
    </lineage>
</organism>
<feature type="domain" description="ABC transmembrane type-1" evidence="8">
    <location>
        <begin position="78"/>
        <end position="291"/>
    </location>
</feature>
<dbReference type="Proteomes" id="UP000595917">
    <property type="component" value="Chromosome"/>
</dbReference>
<evidence type="ECO:0000256" key="6">
    <source>
        <dbReference type="ARBA" id="ARBA00023136"/>
    </source>
</evidence>
<evidence type="ECO:0000256" key="5">
    <source>
        <dbReference type="ARBA" id="ARBA00022989"/>
    </source>
</evidence>
<proteinExistence type="inferred from homology"/>
<dbReference type="CDD" id="cd06261">
    <property type="entry name" value="TM_PBP2"/>
    <property type="match status" value="1"/>
</dbReference>
<dbReference type="PANTHER" id="PTHR30193">
    <property type="entry name" value="ABC TRANSPORTER PERMEASE PROTEIN"/>
    <property type="match status" value="1"/>
</dbReference>
<dbReference type="KEGG" id="bhc:JFL75_00210"/>
<evidence type="ECO:0000256" key="1">
    <source>
        <dbReference type="ARBA" id="ARBA00004651"/>
    </source>
</evidence>